<dbReference type="VEuPathDB" id="VectorBase:AMAM023069"/>
<organism evidence="2 3">
    <name type="scientific">Anopheles maculatus</name>
    <dbReference type="NCBI Taxonomy" id="74869"/>
    <lineage>
        <taxon>Eukaryota</taxon>
        <taxon>Metazoa</taxon>
        <taxon>Ecdysozoa</taxon>
        <taxon>Arthropoda</taxon>
        <taxon>Hexapoda</taxon>
        <taxon>Insecta</taxon>
        <taxon>Pterygota</taxon>
        <taxon>Neoptera</taxon>
        <taxon>Endopterygota</taxon>
        <taxon>Diptera</taxon>
        <taxon>Nematocera</taxon>
        <taxon>Culicoidea</taxon>
        <taxon>Culicidae</taxon>
        <taxon>Anophelinae</taxon>
        <taxon>Anopheles</taxon>
        <taxon>Anopheles maculatus group</taxon>
    </lineage>
</organism>
<evidence type="ECO:0000313" key="3">
    <source>
        <dbReference type="Proteomes" id="UP000075901"/>
    </source>
</evidence>
<keyword evidence="1" id="KW-1133">Transmembrane helix</keyword>
<keyword evidence="3" id="KW-1185">Reference proteome</keyword>
<dbReference type="Proteomes" id="UP000075901">
    <property type="component" value="Unassembled WGS sequence"/>
</dbReference>
<protein>
    <submittedName>
        <fullName evidence="2">Uncharacterized protein</fullName>
    </submittedName>
</protein>
<feature type="transmembrane region" description="Helical" evidence="1">
    <location>
        <begin position="86"/>
        <end position="110"/>
    </location>
</feature>
<reference evidence="2" key="2">
    <citation type="submission" date="2020-05" db="UniProtKB">
        <authorList>
            <consortium name="EnsemblMetazoa"/>
        </authorList>
    </citation>
    <scope>IDENTIFICATION</scope>
    <source>
        <strain evidence="2">maculatus3</strain>
    </source>
</reference>
<evidence type="ECO:0000313" key="2">
    <source>
        <dbReference type="EnsemblMetazoa" id="AMAM023069-PA"/>
    </source>
</evidence>
<proteinExistence type="predicted"/>
<reference evidence="3" key="1">
    <citation type="submission" date="2013-09" db="EMBL/GenBank/DDBJ databases">
        <title>The Genome Sequence of Anopheles maculatus species B.</title>
        <authorList>
            <consortium name="The Broad Institute Genomics Platform"/>
            <person name="Neafsey D.E."/>
            <person name="Besansky N."/>
            <person name="Howell P."/>
            <person name="Walton C."/>
            <person name="Young S.K."/>
            <person name="Zeng Q."/>
            <person name="Gargeya S."/>
            <person name="Fitzgerald M."/>
            <person name="Haas B."/>
            <person name="Abouelleil A."/>
            <person name="Allen A.W."/>
            <person name="Alvarado L."/>
            <person name="Arachchi H.M."/>
            <person name="Berlin A.M."/>
            <person name="Chapman S.B."/>
            <person name="Gainer-Dewar J."/>
            <person name="Goldberg J."/>
            <person name="Griggs A."/>
            <person name="Gujja S."/>
            <person name="Hansen M."/>
            <person name="Howarth C."/>
            <person name="Imamovic A."/>
            <person name="Ireland A."/>
            <person name="Larimer J."/>
            <person name="McCowan C."/>
            <person name="Murphy C."/>
            <person name="Pearson M."/>
            <person name="Poon T.W."/>
            <person name="Priest M."/>
            <person name="Roberts A."/>
            <person name="Saif S."/>
            <person name="Shea T."/>
            <person name="Sisk P."/>
            <person name="Sykes S."/>
            <person name="Wortman J."/>
            <person name="Nusbaum C."/>
            <person name="Birren B."/>
        </authorList>
    </citation>
    <scope>NUCLEOTIDE SEQUENCE [LARGE SCALE GENOMIC DNA]</scope>
    <source>
        <strain evidence="3">maculatus3</strain>
    </source>
</reference>
<sequence>MMLYLPLKLDRVLLRLSARADARSSVRKVHLSPLGFNVEGKHLGGRRQESSCSPCAVVMRVVQDDHPSKPASQLGTSSRLRRLGVVLYRLPIGAAVAVLVLPGTVLNGAINLVI</sequence>
<name>A0A182TAS3_9DIPT</name>
<dbReference type="EnsemblMetazoa" id="AMAM023069-RA">
    <property type="protein sequence ID" value="AMAM023069-PA"/>
    <property type="gene ID" value="AMAM023069"/>
</dbReference>
<evidence type="ECO:0000256" key="1">
    <source>
        <dbReference type="SAM" id="Phobius"/>
    </source>
</evidence>
<keyword evidence="1" id="KW-0812">Transmembrane</keyword>
<dbReference type="AlphaFoldDB" id="A0A182TAS3"/>
<keyword evidence="1" id="KW-0472">Membrane</keyword>
<accession>A0A182TAS3</accession>